<sequence length="3647" mass="376915">MNNFTSLSDLLSGLFNSSNMLFSTSLQRQATRLLFVFVALLSLNSTLVAQQGADAAANGAAENAPLAQRLQLLEYTIYPESRVGAQDDRIRFETNGTAGQSLDFSAELNGKTIKKRLPIDAAGYAELLTPSNGTYLNVKVMGEGVTLYTERELGVYTRSIPYSLDNLPTVLGEQDASYTGKPLEDAVQEKLTGCVNNKLTDRSFESGGSAWAKNSGAYVVNTSQSGEYIYDGSKSLKMDLAGAYAGQSFNLGGHREYCFSVYAKNHSSAGSFYVGVKFYNSANQYISEVTLTVARNTGYNLYQFDGFSPANTAKAEVFFYRDNSTNSDGWVDLVCFQDKGTVINGGTPPSGFLADCGDGKMVDLYASDVNCGANPQASITIPSSGNVYQVVVEVVYKGANPGNDTYVTASNGNNYLVSKANVPNQGNTGFHVYRGLIPVGVGGVWHSAAGGLCTNNSTGNSGLQSLTAYAFRNITTDRAGSGVFTSLTGYNSLASFDIPIPTAALTRDVVLKIPFSEITLDGRYVRLNAKVDGILLGSQTWTFGPAGGPCCIDILELTVPNVPGGASVITVEVDTRNGQGPGGVNGQSYTIAGLAYIDLVCPKNDGDCILSFRAKGDCGHEQVQLKLDGVAVATYVLSTSFQTFTFNNFTTGKDVELHFINDATNGCDLNVELDYVKIGDDTYQTETAATRTGCGTADRLHCNGFFDFGKLYCCALTSPGQISTDHVNVCVNAGATYDPPVFDATAATCSGGSTPQYQWQIKPEQGGNWTNIPGATGEDYNPPAYGVGSRWFRRQAKCSCESAFTEATNVRDVHIRENPAVSVSVTPAPCVGGNTGSATLTPTGGNTPYTYVWSSGGTGNSRTNLAPGNYTVTVTSAAGGCTLVVPITIVQTVGPLANITCAADPLKTRTSTNSQATCNSDNYGFYIANLPGSYNANGLYSIQNGTFVENSNGTALYTATMVNNANANAKFEVSVIFRGRTFTAPAGSPKENTQCVGDLNNTDWYYYTELDGTATGQNALSGAVLQFARMGEAFQVGVGANLNNASAFGASGWFTLSVKKQPTNGPGFGTGTINGDFNFNLSGTKLNNEPADCLDICVGESTTISANGSQGQAPYTYLWSNGATTQSITISPTATTTYTVTVTDANGCTDTDEATVTVNQAAWDHVNLGSNATNCGAPCNGSIVIDPNLNTTGAFYVEYTYNGSVVRFPATGTINDPGDTVIPGLCGGTYSNITIVGLATGCRAVWPDDVVITEPQSFTVMVPNVTECEYEQARLTATVTPAGNYAYLWSNGATTPSITFNRVRLADAKTYRVTVTNPTTGCTSVASATLTVIQNFTNGGQIAANQENCGPFDAALLTSVSLPSGGTGSGTPQYIWLKTTGDCTPPTIDNMGSWVEIPGANQASFDPGIITETTCFIRCARYPGCELYLGESNVVTITIEPPVTANAGVDQTICECIQSTPSNGSLNALTFGYNAFVEGQSTVVSGESEGPLATGGNFRIEGDYGVSGFTAGNLTASGEGNPIALLIGGRIFFTSGNGVNVLNNGFIKLGNATGSNIITQLNGSPQNTRITPGGFDSNPRVLLATMQSEASVTGAAPVNFSTSFAAIRAYSTSLSQEAGNVTVGSGVVTLNLTAGQTNYLNLTGAQLSSINQVMFGSVFPSVNTPLVINVNAGGTYVWSLPTWAGAGNELGQYIIWNFTNTTTLTLNGGQTILGTVLAPNAYLNKVGSGNIEGQVIAASYRHGAGELHVRNFIGDIHGQADCADIARSVTLTATGGSNYLWSTGATTASITVSPLATTTYSVTVTNPATGCNDSDEVTVFVTDIPTISIDPVSTLCEDDAPVNLSATPVGGTFSGPGVSGNSFNPAAVGPGTYTILYSLNQNGCESEASIIVMVAPTPDVLVAPLSVCVGDAAVQLSASPSGGTFSGPGVSGNMFNPSGLTAGSYTITYTYTSPEGCTASGTATATVRPEPVAQINVNANDLCSGEQVTYTAANAGAGATYTWNFGSFAVPSTATGIGPHVVTYTLPSGQLGNGSATASLTVELAGCFNEDTEIINIKDLPEVTNVVSTNPTCGEDNGTITITYSDNPNRSIIKFSIDGGLTYPYSVADDNGSFTITGLDAGSYNLFAVWGQNDCPVDVQDATLTAEDGPSVTASDDVTICTGGSVTITANANGGTGMITYNWMPGNRGGSSITVNPTTTTTYTVTATDANGCTSTEQVVITVVPDPEVSINADGSDVCVGGSIAFTSTVSGGLNCQAVQWQIRTGTSGSFTNVSTGPTYTTATNLAPGTYQVRASYVCNGTGCDADDSNIVTINVIADPEVSISINDGVICLDETATLTATPTGGLNCQAVIWQRRTGTMGAFTNLPTTGNTLVTDANLAAGTYQYRARLVCGGEECTDDNSNVITLVIKPDPAGTVSNPTICAGENGTLTVTMTAGDAPFTYVWQSNASTTNSATYGPLSTTTSYNVTVTDANGCDVVLNGTINVTPLPVAEISPLAGNECEGTQYTFTATNAGANATYQWNFGAMATPATATGAGPHLVTYTTANASTDNNTTVTLTVTKDNCIATDTESVRVRPLPDVTITAENDPSTCSGSNGSITVSVIKPAGSTVEISLDGGQTFEDCDQTQFTGLSAGTYNLVARYCNDDCPVPVGTVILEDPLSPVAEINGPAEICEVRSTTGFQATFTATNAGLLTTYNWNFGPGASPQTATGRTPGPVTFSTPGIKNITLTVTRLGCTASDGFTLTVNEAPTVSIDPVTVCAEENATLVANVSGGEAPYTYLWSNGGGTNQSATYRSNYTTVATSETYSVTVTDANGCATVQTGTINVNPLPVPDLSNDVLLCEGESTTLLVENVFFSTATPFTYQWTKEGSSTVLSTTTSLEVTPAMLSLGANNFFARVTDANGCFERDVVMVTVRPEPTVTVQDQTICEGEMATLTAVPGAGNGTFTYEWFAAGSNTLLGTAATLTVSPSATMSYTVIVTSTYNESIGSVPTVARCTAQATATVTVNENPEVVITTSDADEVTCANQEVILTANVSGGEAPYSIEWTVGNNPAVVSTEATLTVSPAVTTTYLVKVTDTNGCMDTDQITITVNPAVCASLGDYVWEDTNGNGINDEPASAGVGGVTVNLKDANGNVIDNTSTGPNGFYAFTGLVPGTYSVQFVLPNGYNFTTLGAVGSNETNDSDADPAMNGMTDPVTLVNGQNYPDLDAGIQRVPSMEVEKTFISAVVQPDGSYNVTYTISVINTGGIGTYSLSDTPDFDDDITINSGSYTGADAGALNVVGATVLTTNNQIAADATETFTLTYNVTLDLTAGSTDGGDNVYTACGSNGPNGNGTPGAGLYNLAELDTNGDGQPDSSDDACGDLPNVELAKTFVSATVQPDGSYNVVYTIAVTNNGGATGTYGLTDTPSFDDDVTINGGTFSGEASGTLTAGTTTLTTNNSIAAGATETFTLTYNVTLDLTPGSNDGGDNVYTACGNGGPNGEGTPGQGLYNTAYLDTNGDGQPDASDDACGDLPNVELEKTFVSATVQPNGSYNVVYTIAVTNNGGATGTYGLTDTPAFDNDVTINGGTFSGEASGTLTAGTTTLTTNNSIAAGATETFTLTYNVTLDLTPGSNDGGDNVYTACGSNGPNGNGTPGAGLYNLA</sequence>
<evidence type="ECO:0000313" key="7">
    <source>
        <dbReference type="Proteomes" id="UP000650081"/>
    </source>
</evidence>
<feature type="non-terminal residue" evidence="6">
    <location>
        <position position="3647"/>
    </location>
</feature>
<dbReference type="SUPFAM" id="SSF49299">
    <property type="entry name" value="PKD domain"/>
    <property type="match status" value="6"/>
</dbReference>
<dbReference type="Pfam" id="PF18911">
    <property type="entry name" value="PKD_4"/>
    <property type="match status" value="1"/>
</dbReference>
<evidence type="ECO:0000259" key="4">
    <source>
        <dbReference type="PROSITE" id="PS50093"/>
    </source>
</evidence>
<dbReference type="Pfam" id="PF13573">
    <property type="entry name" value="SprB"/>
    <property type="match status" value="3"/>
</dbReference>
<dbReference type="PROSITE" id="PS50093">
    <property type="entry name" value="PKD"/>
    <property type="match status" value="1"/>
</dbReference>
<dbReference type="InterPro" id="IPR022409">
    <property type="entry name" value="PKD/Chitinase_dom"/>
</dbReference>
<dbReference type="InterPro" id="IPR013783">
    <property type="entry name" value="Ig-like_fold"/>
</dbReference>
<keyword evidence="2" id="KW-0964">Secreted</keyword>
<dbReference type="Proteomes" id="UP000650081">
    <property type="component" value="Unassembled WGS sequence"/>
</dbReference>
<dbReference type="InterPro" id="IPR026588">
    <property type="entry name" value="Choice_anch_A"/>
</dbReference>
<dbReference type="CDD" id="cd00146">
    <property type="entry name" value="PKD"/>
    <property type="match status" value="2"/>
</dbReference>
<feature type="domain" description="PKD" evidence="4">
    <location>
        <begin position="2684"/>
        <end position="2734"/>
    </location>
</feature>
<evidence type="ECO:0000256" key="1">
    <source>
        <dbReference type="ARBA" id="ARBA00004613"/>
    </source>
</evidence>
<comment type="caution">
    <text evidence="6">The sequence shown here is derived from an EMBL/GenBank/DDBJ whole genome shotgun (WGS) entry which is preliminary data.</text>
</comment>
<dbReference type="InterPro" id="IPR025667">
    <property type="entry name" value="SprB_repeat"/>
</dbReference>
<comment type="subcellular location">
    <subcellularLocation>
        <location evidence="1">Secreted</location>
    </subcellularLocation>
</comment>
<dbReference type="Gene3D" id="2.60.40.2700">
    <property type="match status" value="1"/>
</dbReference>
<dbReference type="Pfam" id="PF17210">
    <property type="entry name" value="SdrD_B"/>
    <property type="match status" value="1"/>
</dbReference>
<organism evidence="6 7">
    <name type="scientific">Neolewinella lacunae</name>
    <dbReference type="NCBI Taxonomy" id="1517758"/>
    <lineage>
        <taxon>Bacteria</taxon>
        <taxon>Pseudomonadati</taxon>
        <taxon>Bacteroidota</taxon>
        <taxon>Saprospiria</taxon>
        <taxon>Saprospirales</taxon>
        <taxon>Lewinellaceae</taxon>
        <taxon>Neolewinella</taxon>
    </lineage>
</organism>
<dbReference type="NCBIfam" id="TIGR04215">
    <property type="entry name" value="choice_anch_A"/>
    <property type="match status" value="1"/>
</dbReference>
<dbReference type="PROSITE" id="PS50835">
    <property type="entry name" value="IG_LIKE"/>
    <property type="match status" value="1"/>
</dbReference>
<dbReference type="InterPro" id="IPR000601">
    <property type="entry name" value="PKD_dom"/>
</dbReference>
<dbReference type="Pfam" id="PF20597">
    <property type="entry name" value="pAdhesive_15"/>
    <property type="match status" value="1"/>
</dbReference>
<dbReference type="InterPro" id="IPR033764">
    <property type="entry name" value="Sdr_B"/>
</dbReference>
<dbReference type="RefSeq" id="WP_187468208.1">
    <property type="nucleotide sequence ID" value="NZ_JACSIT010000150.1"/>
</dbReference>
<dbReference type="Pfam" id="PF16841">
    <property type="entry name" value="CBM60"/>
    <property type="match status" value="1"/>
</dbReference>
<dbReference type="SUPFAM" id="SSF117074">
    <property type="entry name" value="Hypothetical protein PA1324"/>
    <property type="match status" value="1"/>
</dbReference>
<gene>
    <name evidence="6" type="ORF">H9S92_18615</name>
</gene>
<dbReference type="EMBL" id="JACSIT010000150">
    <property type="protein sequence ID" value="MBC6996191.1"/>
    <property type="molecule type" value="Genomic_DNA"/>
</dbReference>
<dbReference type="InterPro" id="IPR007110">
    <property type="entry name" value="Ig-like_dom"/>
</dbReference>
<dbReference type="Gene3D" id="2.60.40.740">
    <property type="match status" value="2"/>
</dbReference>
<evidence type="ECO:0000259" key="5">
    <source>
        <dbReference type="PROSITE" id="PS50835"/>
    </source>
</evidence>
<dbReference type="Gene3D" id="2.60.60.40">
    <property type="match status" value="1"/>
</dbReference>
<dbReference type="SMART" id="SM00089">
    <property type="entry name" value="PKD"/>
    <property type="match status" value="11"/>
</dbReference>
<proteinExistence type="predicted"/>
<evidence type="ECO:0000256" key="3">
    <source>
        <dbReference type="ARBA" id="ARBA00022729"/>
    </source>
</evidence>
<keyword evidence="3" id="KW-0732">Signal</keyword>
<dbReference type="InterPro" id="IPR031768">
    <property type="entry name" value="CBM60_xylan-bd"/>
</dbReference>
<dbReference type="GO" id="GO:0005576">
    <property type="term" value="C:extracellular region"/>
    <property type="evidence" value="ECO:0007669"/>
    <property type="project" value="UniProtKB-SubCell"/>
</dbReference>
<evidence type="ECO:0000256" key="2">
    <source>
        <dbReference type="ARBA" id="ARBA00022525"/>
    </source>
</evidence>
<evidence type="ECO:0000313" key="6">
    <source>
        <dbReference type="EMBL" id="MBC6996191.1"/>
    </source>
</evidence>
<name>A0A923TA50_9BACT</name>
<feature type="domain" description="Ig-like" evidence="5">
    <location>
        <begin position="2919"/>
        <end position="3039"/>
    </location>
</feature>
<reference evidence="6" key="1">
    <citation type="submission" date="2020-08" db="EMBL/GenBank/DDBJ databases">
        <title>Lewinella bacteria from marine environments.</title>
        <authorList>
            <person name="Zhong Y."/>
        </authorList>
    </citation>
    <scope>NUCLEOTIDE SEQUENCE</scope>
    <source>
        <strain evidence="6">KCTC 42187</strain>
    </source>
</reference>
<keyword evidence="7" id="KW-1185">Reference proteome</keyword>
<dbReference type="Gene3D" id="2.60.40.10">
    <property type="entry name" value="Immunoglobulins"/>
    <property type="match status" value="10"/>
</dbReference>
<accession>A0A923TA50</accession>
<protein>
    <submittedName>
        <fullName evidence="6">Choice-of-anchor A family protein</fullName>
    </submittedName>
</protein>
<dbReference type="InterPro" id="IPR035986">
    <property type="entry name" value="PKD_dom_sf"/>
</dbReference>